<dbReference type="CDD" id="cd00130">
    <property type="entry name" value="PAS"/>
    <property type="match status" value="1"/>
</dbReference>
<dbReference type="InterPro" id="IPR035965">
    <property type="entry name" value="PAS-like_dom_sf"/>
</dbReference>
<gene>
    <name evidence="15" type="ORF">AMPC_32420</name>
</gene>
<dbReference type="PROSITE" id="PS50109">
    <property type="entry name" value="HIS_KIN"/>
    <property type="match status" value="1"/>
</dbReference>
<evidence type="ECO:0000256" key="7">
    <source>
        <dbReference type="ARBA" id="ARBA00022840"/>
    </source>
</evidence>
<dbReference type="Gene3D" id="3.30.565.10">
    <property type="entry name" value="Histidine kinase-like ATPase, C-terminal domain"/>
    <property type="match status" value="1"/>
</dbReference>
<keyword evidence="10" id="KW-1133">Transmembrane helix</keyword>
<dbReference type="Pfam" id="PF00072">
    <property type="entry name" value="Response_reg"/>
    <property type="match status" value="1"/>
</dbReference>
<feature type="domain" description="PAS" evidence="13">
    <location>
        <begin position="327"/>
        <end position="383"/>
    </location>
</feature>
<sequence length="829" mass="90229">MRDTSHRRAWAMPLAIFAFLALSLSGGGALHLRAFRRDLRAQVERELSTIADIKVEQLVAWREQRLREWDDLDEDPFLGRAIAAVARGTSTATADELRATLWAIARRQGATAVELVGADGRTLLSAPGASAPGAEDLELLARARPRGLTVFSGSERASPRLTLVSPFRRAAGAGLVVHFDAERSLTPIVMVWPRPGSSAEPALVRREGDRIVTITRLRYSPGRVEMDPASEPPGPRAVRGETGVVETHDYRGAEVIAALRHVPGSDWYLSNKVDRAEMFAPARLRAEQLAGGVAVILLLSGALLLAWWQALRAEERRRAQTAAQESEKLRLRALLDQVNDIVVVVAEDGAILEANDRALQAYGYAREELVGRPAAALQARPDDWEPDFARACREGAIRFETRHRRKDGSTFPVEFSSRVFAAGGARILLGVGRDMSERQAAEVERLRLQAQLTFADRLASIGTLAAGVAHEINNPLSYLLTNLEYLERQLPPRGPGLEADLATTRDVLDEARDGARRIGEIVRSLRTFSRREREEHGRADLREAAQAAVRMAQAQARPRARLVSELGETPPVTGSEHELAQVVLNLVINAIQAVPEGRPSENEIRVATRTLPDGRVELTVSDTGIGIPSHHLEHVFDPFFTTKPVGEGSGLGLAICHGLVEAMGGTIGVQSAVGRGTTFTVTLAARAEERPAVPAAAAPGATGRRGRLLVVDDEPFVCRSVQRTLEEDHEVVALSDPREALARIQGGERFDLVLLDLVMPGISGMECYEALRQADPALAGRVLFLTGGAFTPNARRFLEENPGRWMEKPFDTGALRRKVAELLEAAPAA</sequence>
<dbReference type="InterPro" id="IPR003661">
    <property type="entry name" value="HisK_dim/P_dom"/>
</dbReference>
<evidence type="ECO:0000259" key="11">
    <source>
        <dbReference type="PROSITE" id="PS50109"/>
    </source>
</evidence>
<dbReference type="SMART" id="SM00387">
    <property type="entry name" value="HATPase_c"/>
    <property type="match status" value="1"/>
</dbReference>
<dbReference type="InterPro" id="IPR001789">
    <property type="entry name" value="Sig_transdc_resp-reg_receiver"/>
</dbReference>
<dbReference type="InterPro" id="IPR005467">
    <property type="entry name" value="His_kinase_dom"/>
</dbReference>
<dbReference type="Proteomes" id="UP001162734">
    <property type="component" value="Chromosome"/>
</dbReference>
<dbReference type="PANTHER" id="PTHR43065">
    <property type="entry name" value="SENSOR HISTIDINE KINASE"/>
    <property type="match status" value="1"/>
</dbReference>
<name>A0ABN6NA89_9BACT</name>
<evidence type="ECO:0000256" key="10">
    <source>
        <dbReference type="SAM" id="Phobius"/>
    </source>
</evidence>
<dbReference type="InterPro" id="IPR003594">
    <property type="entry name" value="HATPase_dom"/>
</dbReference>
<feature type="domain" description="Response regulatory" evidence="12">
    <location>
        <begin position="707"/>
        <end position="823"/>
    </location>
</feature>
<dbReference type="PRINTS" id="PR00344">
    <property type="entry name" value="BCTRLSENSOR"/>
</dbReference>
<keyword evidence="3 9" id="KW-0597">Phosphoprotein</keyword>
<evidence type="ECO:0000256" key="8">
    <source>
        <dbReference type="ARBA" id="ARBA00023012"/>
    </source>
</evidence>
<dbReference type="PANTHER" id="PTHR43065:SF46">
    <property type="entry name" value="C4-DICARBOXYLATE TRANSPORT SENSOR PROTEIN DCTB"/>
    <property type="match status" value="1"/>
</dbReference>
<feature type="transmembrane region" description="Helical" evidence="10">
    <location>
        <begin position="289"/>
        <end position="308"/>
    </location>
</feature>
<dbReference type="SMART" id="SM00388">
    <property type="entry name" value="HisKA"/>
    <property type="match status" value="1"/>
</dbReference>
<dbReference type="CDD" id="cd18774">
    <property type="entry name" value="PDC2_HK_sensor"/>
    <property type="match status" value="1"/>
</dbReference>
<keyword evidence="8" id="KW-0902">Two-component regulatory system</keyword>
<dbReference type="PROSITE" id="PS50112">
    <property type="entry name" value="PAS"/>
    <property type="match status" value="1"/>
</dbReference>
<dbReference type="PROSITE" id="PS50110">
    <property type="entry name" value="RESPONSE_REGULATORY"/>
    <property type="match status" value="1"/>
</dbReference>
<dbReference type="EMBL" id="AP025592">
    <property type="protein sequence ID" value="BDG10129.1"/>
    <property type="molecule type" value="Genomic_DNA"/>
</dbReference>
<evidence type="ECO:0000256" key="1">
    <source>
        <dbReference type="ARBA" id="ARBA00000085"/>
    </source>
</evidence>
<dbReference type="SUPFAM" id="SSF52172">
    <property type="entry name" value="CheY-like"/>
    <property type="match status" value="1"/>
</dbReference>
<dbReference type="InterPro" id="IPR000014">
    <property type="entry name" value="PAS"/>
</dbReference>
<dbReference type="SUPFAM" id="SSF47384">
    <property type="entry name" value="Homodimeric domain of signal transducing histidine kinase"/>
    <property type="match status" value="1"/>
</dbReference>
<evidence type="ECO:0000256" key="9">
    <source>
        <dbReference type="PROSITE-ProRule" id="PRU00169"/>
    </source>
</evidence>
<dbReference type="NCBIfam" id="TIGR00229">
    <property type="entry name" value="sensory_box"/>
    <property type="match status" value="1"/>
</dbReference>
<dbReference type="EC" id="2.7.13.3" evidence="2"/>
<keyword evidence="7" id="KW-0067">ATP-binding</keyword>
<dbReference type="SUPFAM" id="SSF55785">
    <property type="entry name" value="PYP-like sensor domain (PAS domain)"/>
    <property type="match status" value="1"/>
</dbReference>
<feature type="domain" description="PAC" evidence="14">
    <location>
        <begin position="397"/>
        <end position="447"/>
    </location>
</feature>
<reference evidence="16" key="1">
    <citation type="journal article" date="2022" name="Int. J. Syst. Evol. Microbiol.">
        <title>Anaeromyxobacter oryzae sp. nov., Anaeromyxobacter diazotrophicus sp. nov. and Anaeromyxobacter paludicola sp. nov., isolated from paddy soils.</title>
        <authorList>
            <person name="Itoh H."/>
            <person name="Xu Z."/>
            <person name="Mise K."/>
            <person name="Masuda Y."/>
            <person name="Ushijima N."/>
            <person name="Hayakawa C."/>
            <person name="Shiratori Y."/>
            <person name="Senoo K."/>
        </authorList>
    </citation>
    <scope>NUCLEOTIDE SEQUENCE [LARGE SCALE GENOMIC DNA]</scope>
    <source>
        <strain evidence="16">Red630</strain>
    </source>
</reference>
<dbReference type="SMART" id="SM00091">
    <property type="entry name" value="PAS"/>
    <property type="match status" value="1"/>
</dbReference>
<dbReference type="SMART" id="SM00086">
    <property type="entry name" value="PAC"/>
    <property type="match status" value="1"/>
</dbReference>
<dbReference type="InterPro" id="IPR000700">
    <property type="entry name" value="PAS-assoc_C"/>
</dbReference>
<dbReference type="SMART" id="SM00448">
    <property type="entry name" value="REC"/>
    <property type="match status" value="1"/>
</dbReference>
<dbReference type="InterPro" id="IPR036890">
    <property type="entry name" value="HATPase_C_sf"/>
</dbReference>
<keyword evidence="10" id="KW-0812">Transmembrane</keyword>
<evidence type="ECO:0000256" key="2">
    <source>
        <dbReference type="ARBA" id="ARBA00012438"/>
    </source>
</evidence>
<evidence type="ECO:0000256" key="6">
    <source>
        <dbReference type="ARBA" id="ARBA00022777"/>
    </source>
</evidence>
<evidence type="ECO:0000256" key="3">
    <source>
        <dbReference type="ARBA" id="ARBA00022553"/>
    </source>
</evidence>
<evidence type="ECO:0000259" key="14">
    <source>
        <dbReference type="PROSITE" id="PS50113"/>
    </source>
</evidence>
<feature type="modified residue" description="4-aspartylphosphate" evidence="9">
    <location>
        <position position="756"/>
    </location>
</feature>
<evidence type="ECO:0000256" key="4">
    <source>
        <dbReference type="ARBA" id="ARBA00022679"/>
    </source>
</evidence>
<dbReference type="Pfam" id="PF02518">
    <property type="entry name" value="HATPase_c"/>
    <property type="match status" value="1"/>
</dbReference>
<dbReference type="SUPFAM" id="SSF55874">
    <property type="entry name" value="ATPase domain of HSP90 chaperone/DNA topoisomerase II/histidine kinase"/>
    <property type="match status" value="1"/>
</dbReference>
<dbReference type="PROSITE" id="PS50113">
    <property type="entry name" value="PAC"/>
    <property type="match status" value="1"/>
</dbReference>
<evidence type="ECO:0000259" key="12">
    <source>
        <dbReference type="PROSITE" id="PS50110"/>
    </source>
</evidence>
<dbReference type="Pfam" id="PF00512">
    <property type="entry name" value="HisKA"/>
    <property type="match status" value="1"/>
</dbReference>
<dbReference type="Pfam" id="PF13426">
    <property type="entry name" value="PAS_9"/>
    <property type="match status" value="1"/>
</dbReference>
<evidence type="ECO:0000259" key="13">
    <source>
        <dbReference type="PROSITE" id="PS50112"/>
    </source>
</evidence>
<dbReference type="Gene3D" id="3.40.50.2300">
    <property type="match status" value="1"/>
</dbReference>
<feature type="domain" description="Histidine kinase" evidence="11">
    <location>
        <begin position="467"/>
        <end position="687"/>
    </location>
</feature>
<evidence type="ECO:0000313" key="16">
    <source>
        <dbReference type="Proteomes" id="UP001162734"/>
    </source>
</evidence>
<dbReference type="InterPro" id="IPR011006">
    <property type="entry name" value="CheY-like_superfamily"/>
</dbReference>
<keyword evidence="6" id="KW-0418">Kinase</keyword>
<dbReference type="InterPro" id="IPR004358">
    <property type="entry name" value="Sig_transdc_His_kin-like_C"/>
</dbReference>
<dbReference type="InterPro" id="IPR001610">
    <property type="entry name" value="PAC"/>
</dbReference>
<evidence type="ECO:0000313" key="15">
    <source>
        <dbReference type="EMBL" id="BDG10129.1"/>
    </source>
</evidence>
<dbReference type="Gene3D" id="1.10.287.130">
    <property type="match status" value="1"/>
</dbReference>
<keyword evidence="16" id="KW-1185">Reference proteome</keyword>
<dbReference type="RefSeq" id="WP_248342523.1">
    <property type="nucleotide sequence ID" value="NZ_AP025592.1"/>
</dbReference>
<dbReference type="InterPro" id="IPR036097">
    <property type="entry name" value="HisK_dim/P_sf"/>
</dbReference>
<accession>A0ABN6NA89</accession>
<protein>
    <recommendedName>
        <fullName evidence="2">histidine kinase</fullName>
        <ecNumber evidence="2">2.7.13.3</ecNumber>
    </recommendedName>
</protein>
<dbReference type="CDD" id="cd00156">
    <property type="entry name" value="REC"/>
    <property type="match status" value="1"/>
</dbReference>
<comment type="catalytic activity">
    <reaction evidence="1">
        <text>ATP + protein L-histidine = ADP + protein N-phospho-L-histidine.</text>
        <dbReference type="EC" id="2.7.13.3"/>
    </reaction>
</comment>
<organism evidence="15 16">
    <name type="scientific">Anaeromyxobacter paludicola</name>
    <dbReference type="NCBI Taxonomy" id="2918171"/>
    <lineage>
        <taxon>Bacteria</taxon>
        <taxon>Pseudomonadati</taxon>
        <taxon>Myxococcota</taxon>
        <taxon>Myxococcia</taxon>
        <taxon>Myxococcales</taxon>
        <taxon>Cystobacterineae</taxon>
        <taxon>Anaeromyxobacteraceae</taxon>
        <taxon>Anaeromyxobacter</taxon>
    </lineage>
</organism>
<dbReference type="Gene3D" id="3.30.450.20">
    <property type="entry name" value="PAS domain"/>
    <property type="match status" value="1"/>
</dbReference>
<keyword evidence="5" id="KW-0547">Nucleotide-binding</keyword>
<keyword evidence="10" id="KW-0472">Membrane</keyword>
<keyword evidence="4" id="KW-0808">Transferase</keyword>
<evidence type="ECO:0000256" key="5">
    <source>
        <dbReference type="ARBA" id="ARBA00022741"/>
    </source>
</evidence>
<proteinExistence type="predicted"/>
<dbReference type="CDD" id="cd00082">
    <property type="entry name" value="HisKA"/>
    <property type="match status" value="1"/>
</dbReference>